<dbReference type="EMBL" id="HBEG01028083">
    <property type="protein sequence ID" value="CAD8364822.1"/>
    <property type="molecule type" value="Transcribed_RNA"/>
</dbReference>
<protein>
    <recommendedName>
        <fullName evidence="2">PDZ domain-containing protein</fullName>
    </recommendedName>
</protein>
<accession>A0A7S0FJ64</accession>
<gene>
    <name evidence="1" type="ORF">PBAH0796_LOCUS17061</name>
</gene>
<sequence length="132" mass="14587">MGGQCCAEKNHKDGEVVEKRFDKTIGLPVRSGDHDLAEGAAESRWEFMVVIPRRNGMKLGIDTCASSDCPSFNVLKVKPDGLISAWNQEHPDREVREGDDLIEVNGVRGDKERICQLLAGAKKLQILIQRGS</sequence>
<name>A0A7S0FJ64_9DINO</name>
<reference evidence="1" key="1">
    <citation type="submission" date="2021-01" db="EMBL/GenBank/DDBJ databases">
        <authorList>
            <person name="Corre E."/>
            <person name="Pelletier E."/>
            <person name="Niang G."/>
            <person name="Scheremetjew M."/>
            <person name="Finn R."/>
            <person name="Kale V."/>
            <person name="Holt S."/>
            <person name="Cochrane G."/>
            <person name="Meng A."/>
            <person name="Brown T."/>
            <person name="Cohen L."/>
        </authorList>
    </citation>
    <scope>NUCLEOTIDE SEQUENCE</scope>
    <source>
        <strain evidence="1">Pbaha01</strain>
    </source>
</reference>
<evidence type="ECO:0000313" key="1">
    <source>
        <dbReference type="EMBL" id="CAD8364822.1"/>
    </source>
</evidence>
<evidence type="ECO:0008006" key="2">
    <source>
        <dbReference type="Google" id="ProtNLM"/>
    </source>
</evidence>
<dbReference type="AlphaFoldDB" id="A0A7S0FJ64"/>
<organism evidence="1">
    <name type="scientific">Pyrodinium bahamense</name>
    <dbReference type="NCBI Taxonomy" id="73915"/>
    <lineage>
        <taxon>Eukaryota</taxon>
        <taxon>Sar</taxon>
        <taxon>Alveolata</taxon>
        <taxon>Dinophyceae</taxon>
        <taxon>Gonyaulacales</taxon>
        <taxon>Pyrocystaceae</taxon>
        <taxon>Pyrodinium</taxon>
    </lineage>
</organism>
<proteinExistence type="predicted"/>